<evidence type="ECO:0000313" key="2">
    <source>
        <dbReference type="Proteomes" id="UP000318093"/>
    </source>
</evidence>
<dbReference type="AlphaFoldDB" id="A0A537JGI6"/>
<sequence length="437" mass="47101">MVSRVTRRTALQLMGGMAGILATGVAPAIRLAGAAGKPIELVHWSWLTASDGEVWQQMIDSFNAANKDKGTQIRMEVVPDDQYGTTVLSAAATGNASDFGWGTAGLRADWVKKGVVLPLDETFKQAGVSLSDFVPAGLAASRYGGKLYMVPMDGMSLQVLLNVDHATAAGLDVSKPPQTGDELLAWAGKLTQREGDKVTRSGFLMTGSGVQPTVTWGIVAYQMGFRRASPDLKKAGVNAEAGVQAAQWVLDLFDKHRVSTRDVTDRYKAFGTGNGSMFLTGPWTLNGYVQNKLNFISFQMPKVGKDRSTYFELGGLEMYVQKDQSRLERTAQALRWLSDNSFLWTTKGRGAAMRKSILARGDYKTAGHDWKVRGAFIDGMPNAVVGEVPVSAGPDFTIYTGGGFAAKTMDPVWAKQTTPKAAVDALIQQWQADLDAG</sequence>
<proteinExistence type="predicted"/>
<dbReference type="Proteomes" id="UP000318093">
    <property type="component" value="Unassembled WGS sequence"/>
</dbReference>
<reference evidence="1 2" key="1">
    <citation type="journal article" date="2019" name="Nat. Microbiol.">
        <title>Mediterranean grassland soil C-N compound turnover is dependent on rainfall and depth, and is mediated by genomically divergent microorganisms.</title>
        <authorList>
            <person name="Diamond S."/>
            <person name="Andeer P.F."/>
            <person name="Li Z."/>
            <person name="Crits-Christoph A."/>
            <person name="Burstein D."/>
            <person name="Anantharaman K."/>
            <person name="Lane K.R."/>
            <person name="Thomas B.C."/>
            <person name="Pan C."/>
            <person name="Northen T.R."/>
            <person name="Banfield J.F."/>
        </authorList>
    </citation>
    <scope>NUCLEOTIDE SEQUENCE [LARGE SCALE GENOMIC DNA]</scope>
    <source>
        <strain evidence="1">NP_6</strain>
    </source>
</reference>
<organism evidence="1 2">
    <name type="scientific">Candidatus Segetimicrobium genomatis</name>
    <dbReference type="NCBI Taxonomy" id="2569760"/>
    <lineage>
        <taxon>Bacteria</taxon>
        <taxon>Bacillati</taxon>
        <taxon>Candidatus Sysuimicrobiota</taxon>
        <taxon>Candidatus Sysuimicrobiia</taxon>
        <taxon>Candidatus Sysuimicrobiales</taxon>
        <taxon>Candidatus Segetimicrobiaceae</taxon>
        <taxon>Candidatus Segetimicrobium</taxon>
    </lineage>
</organism>
<protein>
    <submittedName>
        <fullName evidence="1">Extracellular solute-binding protein</fullName>
    </submittedName>
</protein>
<dbReference type="InterPro" id="IPR006311">
    <property type="entry name" value="TAT_signal"/>
</dbReference>
<dbReference type="Pfam" id="PF13416">
    <property type="entry name" value="SBP_bac_8"/>
    <property type="match status" value="1"/>
</dbReference>
<name>A0A537JGI6_9BACT</name>
<dbReference type="EMBL" id="VBAN01000152">
    <property type="protein sequence ID" value="TMI82635.1"/>
    <property type="molecule type" value="Genomic_DNA"/>
</dbReference>
<comment type="caution">
    <text evidence="1">The sequence shown here is derived from an EMBL/GenBank/DDBJ whole genome shotgun (WGS) entry which is preliminary data.</text>
</comment>
<gene>
    <name evidence="1" type="ORF">E6H03_05200</name>
</gene>
<evidence type="ECO:0000313" key="1">
    <source>
        <dbReference type="EMBL" id="TMI82635.1"/>
    </source>
</evidence>
<dbReference type="PANTHER" id="PTHR43649:SF12">
    <property type="entry name" value="DIACETYLCHITOBIOSE BINDING PROTEIN DASA"/>
    <property type="match status" value="1"/>
</dbReference>
<dbReference type="Gene3D" id="3.40.190.10">
    <property type="entry name" value="Periplasmic binding protein-like II"/>
    <property type="match status" value="1"/>
</dbReference>
<dbReference type="InterPro" id="IPR050490">
    <property type="entry name" value="Bact_solute-bd_prot1"/>
</dbReference>
<dbReference type="PANTHER" id="PTHR43649">
    <property type="entry name" value="ARABINOSE-BINDING PROTEIN-RELATED"/>
    <property type="match status" value="1"/>
</dbReference>
<accession>A0A537JGI6</accession>
<dbReference type="SUPFAM" id="SSF53850">
    <property type="entry name" value="Periplasmic binding protein-like II"/>
    <property type="match status" value="1"/>
</dbReference>
<dbReference type="PROSITE" id="PS51318">
    <property type="entry name" value="TAT"/>
    <property type="match status" value="1"/>
</dbReference>
<dbReference type="InterPro" id="IPR006059">
    <property type="entry name" value="SBP"/>
</dbReference>